<evidence type="ECO:0000313" key="2">
    <source>
        <dbReference type="EMBL" id="VTR48212.1"/>
    </source>
</evidence>
<keyword evidence="1" id="KW-1133">Transmembrane helix</keyword>
<sequence>MKQKFIHHCLSINIWVALIPLLLLFCIMSFFIIPDLQQRIGAELLDTMFRGYHLADVNYLMDKLGAEGRSTYFYLELFGDLPFIIFYVITFTILIVRLLIKNKIRTTVLFYIALFPLIAGIFDFLEDISVINMLIAYPIIENKAVFLSSSATVLKGIFLVFALLSMFVNSFLLLYKKIK</sequence>
<name>A0A4U9VR19_9SPHI</name>
<feature type="transmembrane region" description="Helical" evidence="1">
    <location>
        <begin position="156"/>
        <end position="175"/>
    </location>
</feature>
<keyword evidence="1" id="KW-0472">Membrane</keyword>
<dbReference type="KEGG" id="stha:NCTC11429_03654"/>
<protein>
    <submittedName>
        <fullName evidence="2">Uncharacterized protein</fullName>
    </submittedName>
</protein>
<dbReference type="AlphaFoldDB" id="A0A4U9VR19"/>
<reference evidence="2 3" key="1">
    <citation type="submission" date="2019-05" db="EMBL/GenBank/DDBJ databases">
        <authorList>
            <consortium name="Pathogen Informatics"/>
        </authorList>
    </citation>
    <scope>NUCLEOTIDE SEQUENCE [LARGE SCALE GENOMIC DNA]</scope>
    <source>
        <strain evidence="2 3">NCTC11429</strain>
    </source>
</reference>
<feature type="transmembrane region" description="Helical" evidence="1">
    <location>
        <begin position="81"/>
        <end position="100"/>
    </location>
</feature>
<proteinExistence type="predicted"/>
<organism evidence="2 3">
    <name type="scientific">Sphingobacterium thalpophilum</name>
    <dbReference type="NCBI Taxonomy" id="259"/>
    <lineage>
        <taxon>Bacteria</taxon>
        <taxon>Pseudomonadati</taxon>
        <taxon>Bacteroidota</taxon>
        <taxon>Sphingobacteriia</taxon>
        <taxon>Sphingobacteriales</taxon>
        <taxon>Sphingobacteriaceae</taxon>
        <taxon>Sphingobacterium</taxon>
    </lineage>
</organism>
<gene>
    <name evidence="2" type="ORF">NCTC11429_03654</name>
</gene>
<feature type="transmembrane region" description="Helical" evidence="1">
    <location>
        <begin position="12"/>
        <end position="33"/>
    </location>
</feature>
<keyword evidence="1" id="KW-0812">Transmembrane</keyword>
<evidence type="ECO:0000313" key="3">
    <source>
        <dbReference type="Proteomes" id="UP000308196"/>
    </source>
</evidence>
<evidence type="ECO:0000256" key="1">
    <source>
        <dbReference type="SAM" id="Phobius"/>
    </source>
</evidence>
<feature type="transmembrane region" description="Helical" evidence="1">
    <location>
        <begin position="107"/>
        <end position="125"/>
    </location>
</feature>
<dbReference type="Proteomes" id="UP000308196">
    <property type="component" value="Chromosome"/>
</dbReference>
<accession>A0A4U9VR19</accession>
<dbReference type="EMBL" id="LR590484">
    <property type="protein sequence ID" value="VTR48212.1"/>
    <property type="molecule type" value="Genomic_DNA"/>
</dbReference>